<evidence type="ECO:0000313" key="2">
    <source>
        <dbReference type="Proteomes" id="UP000298735"/>
    </source>
</evidence>
<geneLocation type="plasmid" evidence="1 2">
    <name>pAtCFBP5507a</name>
</geneLocation>
<dbReference type="InterPro" id="IPR045920">
    <property type="entry name" value="DUF6339"/>
</dbReference>
<accession>A0A9X9KGP2</accession>
<dbReference type="AlphaFoldDB" id="A0A9X9KGP2"/>
<dbReference type="KEGG" id="asal:CFBP5507_25925"/>
<name>A0A9X9KGP2_9HYPH</name>
<dbReference type="Pfam" id="PF19866">
    <property type="entry name" value="DUF6339"/>
    <property type="match status" value="1"/>
</dbReference>
<keyword evidence="1" id="KW-0614">Plasmid</keyword>
<gene>
    <name evidence="1" type="ORF">CFBP5507_25925</name>
</gene>
<dbReference type="OrthoDB" id="9813719at2"/>
<protein>
    <submittedName>
        <fullName evidence="1">DUF6339 family protein</fullName>
    </submittedName>
</protein>
<dbReference type="RefSeq" id="WP_137409434.1">
    <property type="nucleotide sequence ID" value="NZ_CP109970.1"/>
</dbReference>
<reference evidence="1" key="1">
    <citation type="submission" date="2022-10" db="EMBL/GenBank/DDBJ databases">
        <title>Complete genome sequence of Agrobacterium salinitolerans CFBP5507.</title>
        <authorList>
            <person name="Tchabashvili S."/>
            <person name="Yen H.-C."/>
            <person name="Haryono M."/>
            <person name="Lin Y.-C."/>
            <person name="Lai E.-M."/>
            <person name="Kuo C.-H."/>
        </authorList>
    </citation>
    <scope>NUCLEOTIDE SEQUENCE</scope>
    <source>
        <strain evidence="1">CFBP5507</strain>
        <plasmid evidence="1">pAtCFBP5507a</plasmid>
    </source>
</reference>
<proteinExistence type="predicted"/>
<organism evidence="1 2">
    <name type="scientific">Agrobacterium salinitolerans</name>
    <dbReference type="NCBI Taxonomy" id="1183413"/>
    <lineage>
        <taxon>Bacteria</taxon>
        <taxon>Pseudomonadati</taxon>
        <taxon>Pseudomonadota</taxon>
        <taxon>Alphaproteobacteria</taxon>
        <taxon>Hyphomicrobiales</taxon>
        <taxon>Rhizobiaceae</taxon>
        <taxon>Rhizobium/Agrobacterium group</taxon>
        <taxon>Agrobacterium</taxon>
    </lineage>
</organism>
<sequence length="248" mass="28101">MPDALHFPRLPLRGVRILLQQHGSLATMSWEERRLEVSSLIGYPATGGRRVTDEELRKFRDRIVELAGGSGFPDKGSTTDRTNFDKRVAIALIEEDLVPGPDALRDDVWGFLASVLLADVVKWRWETTAVRYQGGVRNALQRLWLRGVSFRRDEEEGRWDLVNALNEDANLSILERPGLSASRVVTRAIGEMWFELSNQKPPLPMEDITRRIGRTLRITNQIIPLHALDDASLEAEVRAHFMRAIGTV</sequence>
<evidence type="ECO:0000313" key="1">
    <source>
        <dbReference type="EMBL" id="UYZ10953.1"/>
    </source>
</evidence>
<dbReference type="Proteomes" id="UP000298735">
    <property type="component" value="Plasmid pAtCFBP5507a"/>
</dbReference>
<dbReference type="EMBL" id="CP109970">
    <property type="protein sequence ID" value="UYZ10953.1"/>
    <property type="molecule type" value="Genomic_DNA"/>
</dbReference>